<evidence type="ECO:0008006" key="3">
    <source>
        <dbReference type="Google" id="ProtNLM"/>
    </source>
</evidence>
<organism evidence="1 2">
    <name type="scientific">Candidatus Tenderia electrophaga</name>
    <dbReference type="NCBI Taxonomy" id="1748243"/>
    <lineage>
        <taxon>Bacteria</taxon>
        <taxon>Pseudomonadati</taxon>
        <taxon>Pseudomonadota</taxon>
        <taxon>Gammaproteobacteria</taxon>
        <taxon>Candidatus Tenderiales</taxon>
        <taxon>Candidatus Tenderiaceae</taxon>
        <taxon>Candidatus Tenderia</taxon>
    </lineage>
</organism>
<dbReference type="SUPFAM" id="SSF54427">
    <property type="entry name" value="NTF2-like"/>
    <property type="match status" value="1"/>
</dbReference>
<name>A0A0S2TBL5_9GAMM</name>
<dbReference type="STRING" id="1748243.Tel_04595"/>
<evidence type="ECO:0000313" key="1">
    <source>
        <dbReference type="EMBL" id="ALP52483.1"/>
    </source>
</evidence>
<dbReference type="KEGG" id="tee:Tel_04595"/>
<dbReference type="Proteomes" id="UP000055136">
    <property type="component" value="Chromosome"/>
</dbReference>
<protein>
    <recommendedName>
        <fullName evidence="3">DUF3887 domain-containing protein</fullName>
    </recommendedName>
</protein>
<sequence>MNPGRWLVLGLLGILLLGCSDFPSDERAMQLGNRFYQAMARGDLDRALSLFSSEQPPGKWDARLKQIQAQLGAPLAYQLTHYVTNSPYRGRFYTLDFSVRYDHDRVAAETLTLYNNGDDDRLDIVSYAVIAPGVK</sequence>
<dbReference type="EMBL" id="CP013099">
    <property type="protein sequence ID" value="ALP52483.1"/>
    <property type="molecule type" value="Genomic_DNA"/>
</dbReference>
<proteinExistence type="predicted"/>
<dbReference type="AlphaFoldDB" id="A0A0S2TBL5"/>
<dbReference type="InterPro" id="IPR032710">
    <property type="entry name" value="NTF2-like_dom_sf"/>
</dbReference>
<dbReference type="PROSITE" id="PS51257">
    <property type="entry name" value="PROKAR_LIPOPROTEIN"/>
    <property type="match status" value="1"/>
</dbReference>
<evidence type="ECO:0000313" key="2">
    <source>
        <dbReference type="Proteomes" id="UP000055136"/>
    </source>
</evidence>
<keyword evidence="2" id="KW-1185">Reference proteome</keyword>
<accession>A0A0S2TBL5</accession>
<reference evidence="1" key="1">
    <citation type="submission" date="2015-10" db="EMBL/GenBank/DDBJ databases">
        <title>Description of Candidatus Tenderia electrophaga gen. nov, sp. nov., an Uncultivated Electroautotroph from a Biocathode Enrichment.</title>
        <authorList>
            <person name="Eddie B.J."/>
            <person name="Malanoski A.P."/>
            <person name="Wang Z."/>
            <person name="Hall R.J."/>
            <person name="Oh S.D."/>
            <person name="Heiner C."/>
            <person name="Lin B."/>
            <person name="Strycharz-Glaven S.M."/>
        </authorList>
    </citation>
    <scope>NUCLEOTIDE SEQUENCE [LARGE SCALE GENOMIC DNA]</scope>
    <source>
        <strain evidence="1">NRL1</strain>
    </source>
</reference>
<gene>
    <name evidence="1" type="ORF">Tel_04595</name>
</gene>